<evidence type="ECO:0000313" key="3">
    <source>
        <dbReference type="Proteomes" id="UP001208570"/>
    </source>
</evidence>
<protein>
    <submittedName>
        <fullName evidence="2">Uncharacterized protein</fullName>
    </submittedName>
</protein>
<feature type="region of interest" description="Disordered" evidence="1">
    <location>
        <begin position="21"/>
        <end position="47"/>
    </location>
</feature>
<evidence type="ECO:0000256" key="1">
    <source>
        <dbReference type="SAM" id="MobiDB-lite"/>
    </source>
</evidence>
<organism evidence="2 3">
    <name type="scientific">Paralvinella palmiformis</name>
    <dbReference type="NCBI Taxonomy" id="53620"/>
    <lineage>
        <taxon>Eukaryota</taxon>
        <taxon>Metazoa</taxon>
        <taxon>Spiralia</taxon>
        <taxon>Lophotrochozoa</taxon>
        <taxon>Annelida</taxon>
        <taxon>Polychaeta</taxon>
        <taxon>Sedentaria</taxon>
        <taxon>Canalipalpata</taxon>
        <taxon>Terebellida</taxon>
        <taxon>Terebelliformia</taxon>
        <taxon>Alvinellidae</taxon>
        <taxon>Paralvinella</taxon>
    </lineage>
</organism>
<sequence length="95" mass="10119">MATSTNRPRYSLARSPGQVTLTVPGNSCRRHSSQSTGGIGDDVSGGFPVTYPSQPSVNGSMACLNVNVPLSHIDFWPACRKNALMACDATFEPFE</sequence>
<reference evidence="2" key="1">
    <citation type="journal article" date="2023" name="Mol. Biol. Evol.">
        <title>Third-Generation Sequencing Reveals the Adaptive Role of the Epigenome in Three Deep-Sea Polychaetes.</title>
        <authorList>
            <person name="Perez M."/>
            <person name="Aroh O."/>
            <person name="Sun Y."/>
            <person name="Lan Y."/>
            <person name="Juniper S.K."/>
            <person name="Young C.R."/>
            <person name="Angers B."/>
            <person name="Qian P.Y."/>
        </authorList>
    </citation>
    <scope>NUCLEOTIDE SEQUENCE</scope>
    <source>
        <strain evidence="2">P08H-3</strain>
    </source>
</reference>
<gene>
    <name evidence="2" type="ORF">LSH36_186g02046</name>
</gene>
<dbReference type="Proteomes" id="UP001208570">
    <property type="component" value="Unassembled WGS sequence"/>
</dbReference>
<dbReference type="AlphaFoldDB" id="A0AAD9JQS7"/>
<dbReference type="EMBL" id="JAODUP010000186">
    <property type="protein sequence ID" value="KAK2157699.1"/>
    <property type="molecule type" value="Genomic_DNA"/>
</dbReference>
<accession>A0AAD9JQS7</accession>
<keyword evidence="3" id="KW-1185">Reference proteome</keyword>
<evidence type="ECO:0000313" key="2">
    <source>
        <dbReference type="EMBL" id="KAK2157699.1"/>
    </source>
</evidence>
<proteinExistence type="predicted"/>
<name>A0AAD9JQS7_9ANNE</name>
<comment type="caution">
    <text evidence="2">The sequence shown here is derived from an EMBL/GenBank/DDBJ whole genome shotgun (WGS) entry which is preliminary data.</text>
</comment>